<dbReference type="EMBL" id="CM007384">
    <property type="protein sequence ID" value="ONK70866.1"/>
    <property type="molecule type" value="Genomic_DNA"/>
</dbReference>
<name>A0A5P1EXR2_ASPOF</name>
<dbReference type="Gramene" id="ONK70866">
    <property type="protein sequence ID" value="ONK70866"/>
    <property type="gene ID" value="A4U43_C04F2330"/>
</dbReference>
<evidence type="ECO:0000256" key="1">
    <source>
        <dbReference type="SAM" id="MobiDB-lite"/>
    </source>
</evidence>
<proteinExistence type="predicted"/>
<organism evidence="2 3">
    <name type="scientific">Asparagus officinalis</name>
    <name type="common">Garden asparagus</name>
    <dbReference type="NCBI Taxonomy" id="4686"/>
    <lineage>
        <taxon>Eukaryota</taxon>
        <taxon>Viridiplantae</taxon>
        <taxon>Streptophyta</taxon>
        <taxon>Embryophyta</taxon>
        <taxon>Tracheophyta</taxon>
        <taxon>Spermatophyta</taxon>
        <taxon>Magnoliopsida</taxon>
        <taxon>Liliopsida</taxon>
        <taxon>Asparagales</taxon>
        <taxon>Asparagaceae</taxon>
        <taxon>Asparagoideae</taxon>
        <taxon>Asparagus</taxon>
    </lineage>
</organism>
<gene>
    <name evidence="2" type="ORF">A4U43_C04F2330</name>
</gene>
<sequence length="206" mass="21426">MKASLMALQERGCSRVEGIMVGLCVGLVREGGAHREYRSDGLQGAYGHCGASGSKVRAGHVVPSVGGTSEILAPYPLRGRGVPLEENGGGPRPAATRPVGRRQPRVRVPRATPRAGLRGPLPSECYATHGASLPATVQAGSAGSTIVEDPGRMGGAARGAPLPSTPELRPAPWKVPANRSLPVLRHAVLGARKSKTLLHNNYFVSL</sequence>
<feature type="region of interest" description="Disordered" evidence="1">
    <location>
        <begin position="141"/>
        <end position="173"/>
    </location>
</feature>
<evidence type="ECO:0000313" key="3">
    <source>
        <dbReference type="Proteomes" id="UP000243459"/>
    </source>
</evidence>
<dbReference type="Proteomes" id="UP000243459">
    <property type="component" value="Chromosome 4"/>
</dbReference>
<reference evidence="3" key="1">
    <citation type="journal article" date="2017" name="Nat. Commun.">
        <title>The asparagus genome sheds light on the origin and evolution of a young Y chromosome.</title>
        <authorList>
            <person name="Harkess A."/>
            <person name="Zhou J."/>
            <person name="Xu C."/>
            <person name="Bowers J.E."/>
            <person name="Van der Hulst R."/>
            <person name="Ayyampalayam S."/>
            <person name="Mercati F."/>
            <person name="Riccardi P."/>
            <person name="McKain M.R."/>
            <person name="Kakrana A."/>
            <person name="Tang H."/>
            <person name="Ray J."/>
            <person name="Groenendijk J."/>
            <person name="Arikit S."/>
            <person name="Mathioni S.M."/>
            <person name="Nakano M."/>
            <person name="Shan H."/>
            <person name="Telgmann-Rauber A."/>
            <person name="Kanno A."/>
            <person name="Yue Z."/>
            <person name="Chen H."/>
            <person name="Li W."/>
            <person name="Chen Y."/>
            <person name="Xu X."/>
            <person name="Zhang Y."/>
            <person name="Luo S."/>
            <person name="Chen H."/>
            <person name="Gao J."/>
            <person name="Mao Z."/>
            <person name="Pires J.C."/>
            <person name="Luo M."/>
            <person name="Kudrna D."/>
            <person name="Wing R.A."/>
            <person name="Meyers B.C."/>
            <person name="Yi K."/>
            <person name="Kong H."/>
            <person name="Lavrijsen P."/>
            <person name="Sunseri F."/>
            <person name="Falavigna A."/>
            <person name="Ye Y."/>
            <person name="Leebens-Mack J.H."/>
            <person name="Chen G."/>
        </authorList>
    </citation>
    <scope>NUCLEOTIDE SEQUENCE [LARGE SCALE GENOMIC DNA]</scope>
    <source>
        <strain evidence="3">cv. DH0086</strain>
    </source>
</reference>
<accession>A0A5P1EXR2</accession>
<protein>
    <submittedName>
        <fullName evidence="2">Uncharacterized protein</fullName>
    </submittedName>
</protein>
<dbReference type="AlphaFoldDB" id="A0A5P1EXR2"/>
<feature type="region of interest" description="Disordered" evidence="1">
    <location>
        <begin position="82"/>
        <end position="105"/>
    </location>
</feature>
<keyword evidence="3" id="KW-1185">Reference proteome</keyword>
<evidence type="ECO:0000313" key="2">
    <source>
        <dbReference type="EMBL" id="ONK70866.1"/>
    </source>
</evidence>